<comment type="caution">
    <text evidence="1">The sequence shown here is derived from an EMBL/GenBank/DDBJ whole genome shotgun (WGS) entry which is preliminary data.</text>
</comment>
<keyword evidence="2" id="KW-1185">Reference proteome</keyword>
<evidence type="ECO:0000313" key="1">
    <source>
        <dbReference type="EMBL" id="GAA0380172.1"/>
    </source>
</evidence>
<evidence type="ECO:0008006" key="3">
    <source>
        <dbReference type="Google" id="ProtNLM"/>
    </source>
</evidence>
<dbReference type="EMBL" id="BAAAEJ010000003">
    <property type="protein sequence ID" value="GAA0380172.1"/>
    <property type="molecule type" value="Genomic_DNA"/>
</dbReference>
<dbReference type="Proteomes" id="UP001500791">
    <property type="component" value="Unassembled WGS sequence"/>
</dbReference>
<gene>
    <name evidence="1" type="ORF">GCM10009093_03960</name>
</gene>
<dbReference type="Pfam" id="PF19883">
    <property type="entry name" value="DUF6356"/>
    <property type="match status" value="1"/>
</dbReference>
<sequence>MIMSNRFHRLFVEHPQEVNETYVEHMGASMGFCGKLLKLAGCAFVHAIIPGLHKSTVSDAVREMAPGMTRRAHEARDERMRNAGVWDVGL</sequence>
<protein>
    <recommendedName>
        <fullName evidence="3">Capsule biosynthesis protein</fullName>
    </recommendedName>
</protein>
<proteinExistence type="predicted"/>
<evidence type="ECO:0000313" key="2">
    <source>
        <dbReference type="Proteomes" id="UP001500791"/>
    </source>
</evidence>
<organism evidence="1 2">
    <name type="scientific">Brevundimonas terrae</name>
    <dbReference type="NCBI Taxonomy" id="363631"/>
    <lineage>
        <taxon>Bacteria</taxon>
        <taxon>Pseudomonadati</taxon>
        <taxon>Pseudomonadota</taxon>
        <taxon>Alphaproteobacteria</taxon>
        <taxon>Caulobacterales</taxon>
        <taxon>Caulobacteraceae</taxon>
        <taxon>Brevundimonas</taxon>
    </lineage>
</organism>
<accession>A0ABN0Y2H1</accession>
<dbReference type="InterPro" id="IPR045936">
    <property type="entry name" value="DUF6356"/>
</dbReference>
<name>A0ABN0Y2H1_9CAUL</name>
<reference evidence="1 2" key="1">
    <citation type="journal article" date="2019" name="Int. J. Syst. Evol. Microbiol.">
        <title>The Global Catalogue of Microorganisms (GCM) 10K type strain sequencing project: providing services to taxonomists for standard genome sequencing and annotation.</title>
        <authorList>
            <consortium name="The Broad Institute Genomics Platform"/>
            <consortium name="The Broad Institute Genome Sequencing Center for Infectious Disease"/>
            <person name="Wu L."/>
            <person name="Ma J."/>
        </authorList>
    </citation>
    <scope>NUCLEOTIDE SEQUENCE [LARGE SCALE GENOMIC DNA]</scope>
    <source>
        <strain evidence="1 2">JCM 13476</strain>
    </source>
</reference>